<evidence type="ECO:0000256" key="3">
    <source>
        <dbReference type="ARBA" id="ARBA00021491"/>
    </source>
</evidence>
<dbReference type="Pfam" id="PF00627">
    <property type="entry name" value="UBA"/>
    <property type="match status" value="1"/>
</dbReference>
<dbReference type="InterPro" id="IPR009060">
    <property type="entry name" value="UBA-like_sf"/>
</dbReference>
<evidence type="ECO:0000313" key="10">
    <source>
        <dbReference type="EMBL" id="CDO94652.1"/>
    </source>
</evidence>
<comment type="subcellular location">
    <subcellularLocation>
        <location evidence="1">Cytoplasm</location>
    </subcellularLocation>
</comment>
<dbReference type="AlphaFoldDB" id="A0A0A8L8U6"/>
<dbReference type="InterPro" id="IPR033882">
    <property type="entry name" value="DDI1_N"/>
</dbReference>
<dbReference type="CDD" id="cd05479">
    <property type="entry name" value="RP_DDI"/>
    <property type="match status" value="1"/>
</dbReference>
<evidence type="ECO:0000256" key="8">
    <source>
        <dbReference type="SAM" id="MobiDB-lite"/>
    </source>
</evidence>
<protein>
    <recommendedName>
        <fullName evidence="3">DNA damage-inducible protein 1</fullName>
    </recommendedName>
</protein>
<dbReference type="SUPFAM" id="SSF46934">
    <property type="entry name" value="UBA-like"/>
    <property type="match status" value="1"/>
</dbReference>
<reference evidence="10 11" key="1">
    <citation type="submission" date="2014-03" db="EMBL/GenBank/DDBJ databases">
        <title>The genome of Kluyveromyces dobzhanskii.</title>
        <authorList>
            <person name="Nystedt B."/>
            <person name="Astrom S."/>
        </authorList>
    </citation>
    <scope>NUCLEOTIDE SEQUENCE [LARGE SCALE GENOMIC DNA]</scope>
    <source>
        <strain evidence="10 11">CBS 2104</strain>
    </source>
</reference>
<comment type="similarity">
    <text evidence="2">Belongs to the DDI1 family.</text>
</comment>
<evidence type="ECO:0000256" key="4">
    <source>
        <dbReference type="ARBA" id="ARBA00022490"/>
    </source>
</evidence>
<accession>A0A0A8L8U6</accession>
<gene>
    <name evidence="10" type="ORF">KLDO_g2910</name>
</gene>
<dbReference type="GO" id="GO:0004190">
    <property type="term" value="F:aspartic-type endopeptidase activity"/>
    <property type="evidence" value="ECO:0007669"/>
    <property type="project" value="UniProtKB-KW"/>
</dbReference>
<keyword evidence="4" id="KW-0963">Cytoplasm</keyword>
<dbReference type="Gene3D" id="1.10.8.10">
    <property type="entry name" value="DNA helicase RuvA subunit, C-terminal domain"/>
    <property type="match status" value="1"/>
</dbReference>
<dbReference type="SUPFAM" id="SSF50630">
    <property type="entry name" value="Acid proteases"/>
    <property type="match status" value="1"/>
</dbReference>
<dbReference type="SMART" id="SM00165">
    <property type="entry name" value="UBA"/>
    <property type="match status" value="1"/>
</dbReference>
<dbReference type="Gene3D" id="2.40.70.10">
    <property type="entry name" value="Acid Proteases"/>
    <property type="match status" value="1"/>
</dbReference>
<evidence type="ECO:0000256" key="1">
    <source>
        <dbReference type="ARBA" id="ARBA00004496"/>
    </source>
</evidence>
<dbReference type="PROSITE" id="PS50030">
    <property type="entry name" value="UBA"/>
    <property type="match status" value="1"/>
</dbReference>
<dbReference type="InterPro" id="IPR019103">
    <property type="entry name" value="Peptidase_aspartic_DDI1-type"/>
</dbReference>
<dbReference type="EMBL" id="CCBQ010000039">
    <property type="protein sequence ID" value="CDO94652.1"/>
    <property type="molecule type" value="Genomic_DNA"/>
</dbReference>
<sequence>MNITVTYDQSDDVLGPFELSEDMSLMDLFALIDFKEETQSIFHNMKEFDVKNNHLTLKEAGLQNHDMLLIKSKHNTSSQGGFEAPDGTDLSDEQYIEQFRSFLVENPHMAQEMGLPNMQHMINNKEQFHQLLGPILLSKRGEKSNNPFGVPNSEYTRLMSNPDDPANQAKIADLINQREIDEQLRYAMEYTPESFTQVSMLYIKLEINGHPVKAFVDSGAQQTIMSTKLAERTGLTSLIDKRFSGIAQGVGTGKILGRIHTTQIKIHDVFLPCSFTVLDTPMDMLLGLDMLRRHQASIDLKHDVLKISDVETPFLPESEIPKDSLPGIPTPAIDEVRKAALKRDQKSVQSTDTAGSNNFKQLQTQSSGAAGAAGTSSTQATASYPESHLQQLINLGFSRKEAIDALNKTGGNVDYAASLLFQ</sequence>
<keyword evidence="11" id="KW-1185">Reference proteome</keyword>
<dbReference type="PANTHER" id="PTHR15397:SF3">
    <property type="entry name" value="DNA DAMAGE INDUCIBLE 1 HOMOLOG 2"/>
    <property type="match status" value="1"/>
</dbReference>
<proteinExistence type="inferred from homology"/>
<dbReference type="OrthoDB" id="1047367at2759"/>
<dbReference type="GO" id="GO:0006508">
    <property type="term" value="P:proteolysis"/>
    <property type="evidence" value="ECO:0007669"/>
    <property type="project" value="UniProtKB-KW"/>
</dbReference>
<dbReference type="CDD" id="cd01796">
    <property type="entry name" value="Ubl_Ddi1_like"/>
    <property type="match status" value="1"/>
</dbReference>
<dbReference type="InterPro" id="IPR015940">
    <property type="entry name" value="UBA"/>
</dbReference>
<evidence type="ECO:0000313" key="11">
    <source>
        <dbReference type="Proteomes" id="UP000031516"/>
    </source>
</evidence>
<dbReference type="Pfam" id="PF09668">
    <property type="entry name" value="Asp_protease"/>
    <property type="match status" value="1"/>
</dbReference>
<keyword evidence="7" id="KW-0378">Hydrolase</keyword>
<keyword evidence="5" id="KW-0645">Protease</keyword>
<dbReference type="PANTHER" id="PTHR15397">
    <property type="entry name" value="SODIUM-GLUCOSE COTRANSPORTER REGULATORY PROTEIN -RELATED"/>
    <property type="match status" value="1"/>
</dbReference>
<feature type="compositionally biased region" description="Polar residues" evidence="8">
    <location>
        <begin position="347"/>
        <end position="362"/>
    </location>
</feature>
<dbReference type="Gene3D" id="3.10.20.90">
    <property type="entry name" value="Phosphatidylinositol 3-kinase Catalytic Subunit, Chain A, domain 1"/>
    <property type="match status" value="1"/>
</dbReference>
<name>A0A0A8L8U6_9SACH</name>
<evidence type="ECO:0000259" key="9">
    <source>
        <dbReference type="PROSITE" id="PS50030"/>
    </source>
</evidence>
<evidence type="ECO:0000256" key="7">
    <source>
        <dbReference type="ARBA" id="ARBA00022801"/>
    </source>
</evidence>
<dbReference type="GO" id="GO:0005737">
    <property type="term" value="C:cytoplasm"/>
    <property type="evidence" value="ECO:0007669"/>
    <property type="project" value="UniProtKB-SubCell"/>
</dbReference>
<keyword evidence="6" id="KW-0064">Aspartyl protease</keyword>
<feature type="region of interest" description="Disordered" evidence="8">
    <location>
        <begin position="343"/>
        <end position="383"/>
    </location>
</feature>
<organism evidence="10 11">
    <name type="scientific">Kluyveromyces dobzhanskii CBS 2104</name>
    <dbReference type="NCBI Taxonomy" id="1427455"/>
    <lineage>
        <taxon>Eukaryota</taxon>
        <taxon>Fungi</taxon>
        <taxon>Dikarya</taxon>
        <taxon>Ascomycota</taxon>
        <taxon>Saccharomycotina</taxon>
        <taxon>Saccharomycetes</taxon>
        <taxon>Saccharomycetales</taxon>
        <taxon>Saccharomycetaceae</taxon>
        <taxon>Kluyveromyces</taxon>
    </lineage>
</organism>
<evidence type="ECO:0000256" key="5">
    <source>
        <dbReference type="ARBA" id="ARBA00022670"/>
    </source>
</evidence>
<dbReference type="CDD" id="cd14309">
    <property type="entry name" value="UBA_scDdi1_like"/>
    <property type="match status" value="1"/>
</dbReference>
<dbReference type="InterPro" id="IPR021109">
    <property type="entry name" value="Peptidase_aspartic_dom_sf"/>
</dbReference>
<evidence type="ECO:0000256" key="6">
    <source>
        <dbReference type="ARBA" id="ARBA00022750"/>
    </source>
</evidence>
<dbReference type="Proteomes" id="UP000031516">
    <property type="component" value="Unassembled WGS sequence"/>
</dbReference>
<feature type="domain" description="UBA" evidence="9">
    <location>
        <begin position="383"/>
        <end position="422"/>
    </location>
</feature>
<comment type="caution">
    <text evidence="10">The sequence shown here is derived from an EMBL/GenBank/DDBJ whole genome shotgun (WGS) entry which is preliminary data.</text>
</comment>
<dbReference type="MEROPS" id="A28.001"/>
<feature type="compositionally biased region" description="Low complexity" evidence="8">
    <location>
        <begin position="363"/>
        <end position="383"/>
    </location>
</feature>
<evidence type="ECO:0000256" key="2">
    <source>
        <dbReference type="ARBA" id="ARBA00009136"/>
    </source>
</evidence>